<dbReference type="InterPro" id="IPR027417">
    <property type="entry name" value="P-loop_NTPase"/>
</dbReference>
<reference evidence="2 3" key="1">
    <citation type="journal article" date="2011" name="Front. Microbiol.">
        <title>Two Strains of Crocosphaera watsonii with Highly Conserved Genomes are Distinguished by Strain-Specific Features.</title>
        <authorList>
            <person name="Bench S.R."/>
            <person name="Ilikchyan I.N."/>
            <person name="Tripp H.J."/>
            <person name="Zehr J.P."/>
        </authorList>
    </citation>
    <scope>NUCLEOTIDE SEQUENCE [LARGE SCALE GENOMIC DNA]</scope>
    <source>
        <strain evidence="2 3">WH 0003</strain>
    </source>
</reference>
<gene>
    <name evidence="2" type="ORF">CWATWH0003_1038</name>
</gene>
<dbReference type="Gene3D" id="3.40.50.300">
    <property type="entry name" value="P-loop containing nucleotide triphosphate hydrolases"/>
    <property type="match status" value="1"/>
</dbReference>
<protein>
    <submittedName>
        <fullName evidence="2">ATPase</fullName>
    </submittedName>
</protein>
<sequence>MRIEKIIVNKLFGIFDHEISLNMSDRITILHGKNGVGKTTVLRLVNGFFNSKYSELRAIPFEKLTIFFDDYTHLVILPKQIEDVMRKSFRFSLLKNGTNNKIESFEYKSKAKYLGSDRSFPISIIDEVIPNLERISARRWLHLPTDEILNLDDIIERFSHSLRV</sequence>
<accession>G5J0K3</accession>
<evidence type="ECO:0000313" key="2">
    <source>
        <dbReference type="EMBL" id="EHJ14284.1"/>
    </source>
</evidence>
<comment type="caution">
    <text evidence="2">The sequence shown here is derived from an EMBL/GenBank/DDBJ whole genome shotgun (WGS) entry which is preliminary data.</text>
</comment>
<dbReference type="AlphaFoldDB" id="G5J0K3"/>
<feature type="domain" description="Endonuclease GajA/Old nuclease/RecF-like AAA" evidence="1">
    <location>
        <begin position="1"/>
        <end position="92"/>
    </location>
</feature>
<dbReference type="PATRIC" id="fig|423471.3.peg.958"/>
<name>G5J0K3_CROWT</name>
<dbReference type="Pfam" id="PF13175">
    <property type="entry name" value="AAA_15"/>
    <property type="match status" value="1"/>
</dbReference>
<organism evidence="2 3">
    <name type="scientific">Crocosphaera watsonii WH 0003</name>
    <dbReference type="NCBI Taxonomy" id="423471"/>
    <lineage>
        <taxon>Bacteria</taxon>
        <taxon>Bacillati</taxon>
        <taxon>Cyanobacteriota</taxon>
        <taxon>Cyanophyceae</taxon>
        <taxon>Oscillatoriophycideae</taxon>
        <taxon>Chroococcales</taxon>
        <taxon>Aphanothecaceae</taxon>
        <taxon>Crocosphaera</taxon>
    </lineage>
</organism>
<proteinExistence type="predicted"/>
<evidence type="ECO:0000259" key="1">
    <source>
        <dbReference type="Pfam" id="PF13175"/>
    </source>
</evidence>
<evidence type="ECO:0000313" key="3">
    <source>
        <dbReference type="Proteomes" id="UP000003477"/>
    </source>
</evidence>
<dbReference type="SUPFAM" id="SSF52540">
    <property type="entry name" value="P-loop containing nucleoside triphosphate hydrolases"/>
    <property type="match status" value="1"/>
</dbReference>
<dbReference type="Proteomes" id="UP000003477">
    <property type="component" value="Unassembled WGS sequence"/>
</dbReference>
<dbReference type="RefSeq" id="WP_007309544.1">
    <property type="nucleotide sequence ID" value="NZ_AESD01000169.1"/>
</dbReference>
<dbReference type="GeneID" id="88764900"/>
<dbReference type="InterPro" id="IPR041685">
    <property type="entry name" value="AAA_GajA/Old/RecF-like"/>
</dbReference>
<dbReference type="EMBL" id="AESD01000169">
    <property type="protein sequence ID" value="EHJ14284.1"/>
    <property type="molecule type" value="Genomic_DNA"/>
</dbReference>